<proteinExistence type="predicted"/>
<dbReference type="PROSITE" id="PS51118">
    <property type="entry name" value="HTH_HXLR"/>
    <property type="match status" value="1"/>
</dbReference>
<dbReference type="EMBL" id="JAHWXN010000001">
    <property type="protein sequence ID" value="MCK2035659.1"/>
    <property type="molecule type" value="Genomic_DNA"/>
</dbReference>
<sequence>MGAGWTVFSAKCPSRASLARIANKWTAMIVVLLHEEPLRFGELHQRVDGIAKKVLADTLRALERDGMLTHGVDPDGHARYRLTPLGRTLHEPLQALQVWAESHVDEVREAQDRYDEAADERVLDGR</sequence>
<evidence type="ECO:0000256" key="1">
    <source>
        <dbReference type="ARBA" id="ARBA00023015"/>
    </source>
</evidence>
<evidence type="ECO:0000256" key="3">
    <source>
        <dbReference type="ARBA" id="ARBA00023163"/>
    </source>
</evidence>
<reference evidence="5 6" key="1">
    <citation type="submission" date="2021-06" db="EMBL/GenBank/DDBJ databases">
        <title>Genome-based taxonomic framework of Microbacterium strains isolated from marine environment, the description of four new species and reclassification of four preexisting species.</title>
        <authorList>
            <person name="Lee S.D."/>
            <person name="Kim S.-M."/>
            <person name="Byeon Y.-S."/>
            <person name="Yang H.L."/>
            <person name="Kim I.S."/>
        </authorList>
    </citation>
    <scope>NUCLEOTIDE SEQUENCE [LARGE SCALE GENOMIC DNA]</scope>
    <source>
        <strain evidence="5 6">SSW1-49</strain>
    </source>
</reference>
<name>A0ABT0FCK0_9MICO</name>
<dbReference type="InterPro" id="IPR036388">
    <property type="entry name" value="WH-like_DNA-bd_sf"/>
</dbReference>
<dbReference type="SUPFAM" id="SSF46785">
    <property type="entry name" value="Winged helix' DNA-binding domain"/>
    <property type="match status" value="1"/>
</dbReference>
<protein>
    <submittedName>
        <fullName evidence="5">Helix-turn-helix transcriptional regulator</fullName>
    </submittedName>
</protein>
<dbReference type="RefSeq" id="WP_247629074.1">
    <property type="nucleotide sequence ID" value="NZ_JAHWXN010000001.1"/>
</dbReference>
<evidence type="ECO:0000313" key="5">
    <source>
        <dbReference type="EMBL" id="MCK2035659.1"/>
    </source>
</evidence>
<dbReference type="PANTHER" id="PTHR33204">
    <property type="entry name" value="TRANSCRIPTIONAL REGULATOR, MARR FAMILY"/>
    <property type="match status" value="1"/>
</dbReference>
<accession>A0ABT0FCK0</accession>
<keyword evidence="2" id="KW-0238">DNA-binding</keyword>
<dbReference type="PANTHER" id="PTHR33204:SF37">
    <property type="entry name" value="HTH-TYPE TRANSCRIPTIONAL REGULATOR YODB"/>
    <property type="match status" value="1"/>
</dbReference>
<evidence type="ECO:0000256" key="2">
    <source>
        <dbReference type="ARBA" id="ARBA00023125"/>
    </source>
</evidence>
<feature type="domain" description="HTH hxlR-type" evidence="4">
    <location>
        <begin position="12"/>
        <end position="108"/>
    </location>
</feature>
<dbReference type="InterPro" id="IPR036390">
    <property type="entry name" value="WH_DNA-bd_sf"/>
</dbReference>
<keyword evidence="3" id="KW-0804">Transcription</keyword>
<dbReference type="Proteomes" id="UP001300096">
    <property type="component" value="Unassembled WGS sequence"/>
</dbReference>
<evidence type="ECO:0000313" key="6">
    <source>
        <dbReference type="Proteomes" id="UP001300096"/>
    </source>
</evidence>
<dbReference type="Pfam" id="PF01638">
    <property type="entry name" value="HxlR"/>
    <property type="match status" value="1"/>
</dbReference>
<evidence type="ECO:0000259" key="4">
    <source>
        <dbReference type="PROSITE" id="PS51118"/>
    </source>
</evidence>
<comment type="caution">
    <text evidence="5">The sequence shown here is derived from an EMBL/GenBank/DDBJ whole genome shotgun (WGS) entry which is preliminary data.</text>
</comment>
<keyword evidence="1" id="KW-0805">Transcription regulation</keyword>
<keyword evidence="6" id="KW-1185">Reference proteome</keyword>
<dbReference type="InterPro" id="IPR002577">
    <property type="entry name" value="HTH_HxlR"/>
</dbReference>
<organism evidence="5 6">
    <name type="scientific">Microbacterium croceum</name>
    <dbReference type="NCBI Taxonomy" id="2851645"/>
    <lineage>
        <taxon>Bacteria</taxon>
        <taxon>Bacillati</taxon>
        <taxon>Actinomycetota</taxon>
        <taxon>Actinomycetes</taxon>
        <taxon>Micrococcales</taxon>
        <taxon>Microbacteriaceae</taxon>
        <taxon>Microbacterium</taxon>
    </lineage>
</organism>
<dbReference type="Gene3D" id="1.10.10.10">
    <property type="entry name" value="Winged helix-like DNA-binding domain superfamily/Winged helix DNA-binding domain"/>
    <property type="match status" value="1"/>
</dbReference>
<gene>
    <name evidence="5" type="ORF">KZC51_05870</name>
</gene>